<dbReference type="InterPro" id="IPR054722">
    <property type="entry name" value="PolX-like_BBD"/>
</dbReference>
<dbReference type="SMART" id="SM00343">
    <property type="entry name" value="ZnF_C2HC"/>
    <property type="match status" value="3"/>
</dbReference>
<evidence type="ECO:0000256" key="5">
    <source>
        <dbReference type="PROSITE-ProRule" id="PRU00047"/>
    </source>
</evidence>
<dbReference type="SUPFAM" id="SSF57756">
    <property type="entry name" value="Retrovirus zinc finger-like domains"/>
    <property type="match status" value="1"/>
</dbReference>
<dbReference type="PANTHER" id="PTHR42648">
    <property type="entry name" value="TRANSPOSASE, PUTATIVE-RELATED"/>
    <property type="match status" value="1"/>
</dbReference>
<dbReference type="EMBL" id="PKPP01014328">
    <property type="protein sequence ID" value="PWA39794.1"/>
    <property type="molecule type" value="Genomic_DNA"/>
</dbReference>
<feature type="compositionally biased region" description="Low complexity" evidence="7">
    <location>
        <begin position="687"/>
        <end position="699"/>
    </location>
</feature>
<comment type="caution">
    <text evidence="10">The sequence shown here is derived from an EMBL/GenBank/DDBJ whole genome shotgun (WGS) entry which is preliminary data.</text>
</comment>
<feature type="region of interest" description="Disordered" evidence="7">
    <location>
        <begin position="670"/>
        <end position="699"/>
    </location>
</feature>
<dbReference type="InterPro" id="IPR036397">
    <property type="entry name" value="RNaseH_sf"/>
</dbReference>
<dbReference type="Pfam" id="PF13976">
    <property type="entry name" value="gag_pre-integrs"/>
    <property type="match status" value="1"/>
</dbReference>
<evidence type="ECO:0000256" key="3">
    <source>
        <dbReference type="ARBA" id="ARBA00022750"/>
    </source>
</evidence>
<dbReference type="Pfam" id="PF07727">
    <property type="entry name" value="RVT_2"/>
    <property type="match status" value="1"/>
</dbReference>
<dbReference type="InterPro" id="IPR001584">
    <property type="entry name" value="Integrase_cat-core"/>
</dbReference>
<dbReference type="InterPro" id="IPR057670">
    <property type="entry name" value="SH3_retrovirus"/>
</dbReference>
<dbReference type="Pfam" id="PF00098">
    <property type="entry name" value="zf-CCHC"/>
    <property type="match status" value="1"/>
</dbReference>
<evidence type="ECO:0000256" key="4">
    <source>
        <dbReference type="ARBA" id="ARBA00022801"/>
    </source>
</evidence>
<keyword evidence="1" id="KW-0645">Protease</keyword>
<dbReference type="GO" id="GO:0006508">
    <property type="term" value="P:proteolysis"/>
    <property type="evidence" value="ECO:0007669"/>
    <property type="project" value="UniProtKB-KW"/>
</dbReference>
<reference evidence="10 11" key="1">
    <citation type="journal article" date="2018" name="Mol. Plant">
        <title>The genome of Artemisia annua provides insight into the evolution of Asteraceae family and artemisinin biosynthesis.</title>
        <authorList>
            <person name="Shen Q."/>
            <person name="Zhang L."/>
            <person name="Liao Z."/>
            <person name="Wang S."/>
            <person name="Yan T."/>
            <person name="Shi P."/>
            <person name="Liu M."/>
            <person name="Fu X."/>
            <person name="Pan Q."/>
            <person name="Wang Y."/>
            <person name="Lv Z."/>
            <person name="Lu X."/>
            <person name="Zhang F."/>
            <person name="Jiang W."/>
            <person name="Ma Y."/>
            <person name="Chen M."/>
            <person name="Hao X."/>
            <person name="Li L."/>
            <person name="Tang Y."/>
            <person name="Lv G."/>
            <person name="Zhou Y."/>
            <person name="Sun X."/>
            <person name="Brodelius P.E."/>
            <person name="Rose J.K.C."/>
            <person name="Tang K."/>
        </authorList>
    </citation>
    <scope>NUCLEOTIDE SEQUENCE [LARGE SCALE GENOMIC DNA]</scope>
    <source>
        <strain evidence="11">cv. Huhao1</strain>
        <tissue evidence="10">Leaf</tissue>
    </source>
</reference>
<evidence type="ECO:0000256" key="6">
    <source>
        <dbReference type="SAM" id="Coils"/>
    </source>
</evidence>
<evidence type="ECO:0000259" key="8">
    <source>
        <dbReference type="PROSITE" id="PS50158"/>
    </source>
</evidence>
<dbReference type="SUPFAM" id="SSF53098">
    <property type="entry name" value="Ribonuclease H-like"/>
    <property type="match status" value="1"/>
</dbReference>
<name>A0A2U1KSR6_ARTAN</name>
<dbReference type="InterPro" id="IPR039537">
    <property type="entry name" value="Retrotran_Ty1/copia-like"/>
</dbReference>
<evidence type="ECO:0000256" key="2">
    <source>
        <dbReference type="ARBA" id="ARBA00022723"/>
    </source>
</evidence>
<sequence length="1914" mass="218961">MDENDVPQLVDKKGGSYSATAPRLEVGKFNKWKKRMLCYLNGMEPYYIKLINEGPYIPKTAEGLVKPEVINCPTAQQTWTDLVYSYEGPSDTKENRVMDLKLEFNTFRAKDTESLSETYTRYKTLLNELTNDGVTLSKHEINVGFVNSLPEKWLNFSQGMRNANNLQNLELPEIFGKYLYEDNLITRRYPETKKAQEMKKTLTASPISTAFYSNDDEPDERNSEEYLNDLQNEFQERALLANSKRFIKRNKTFSNAKPNDNVECYKCGKRGHFAKDCFSKTLSEPSYKFSVNHSSGTGKFQPKMLQSPQYFQNHTEKSSQEDFEAKGHFAKDCFSKTLSEPSYKFSVNHSSGTGKFQPKMLQSPQYFQNHTEKSSQEDFEAKYRKAKAKLALLETTPSNSQSPQVSKPAQNKNKGLVAETYDCDEEEVSSKEEEVHVSALMALSDDNKLAVGKSSARNGEWVNITMKKYVKEQRLNLFSKFNKLTYELNKCRDELLVLKQTKLENVTLQIQNTELVKQNHALQEELKKEKDVIESWTKKNPRVYETVSHIPSIKRKVIGEDQLTESSAETPNQRIFLPADTFLAKEMNPKSKDWIERPSPEGNMPNFDTGKILMPESQAIKELLGVTDKTSSAEDVNESESIPQTPLPPLKVLHTDSKVDQLAELVRRLSEKLESNDKTSSKDKEPASASSSTTKPKSTQKPLKRCELCNYTNHTTDNCYRILFCMVCKQEDHRTSDHISYVTSLNAQANYKAQAHKYASTSKQSQKPKAKPLKPCTHCGFNDHHPVDCLMYPCCDICGDPSHDASRHDNVIKARRGLTTNVSQSSESSSSSRCIICGSKVHSTTDHESISKFKKSLRPKPTKKWKHAREPVWHLDSGCSRSMTGVKQYLHKYIEESGPKVVFGDNSSAPTEGYGSVNCNGIVFTRIAYVNGLKYNLISVSQLCDAKYIVQFDDKRGTIFNANKEVVLIAPRRDDVYVLDMSTLTQNGTCLFTKASEAINWLWHKRLSHLNFKHINNLAKQNKVLGLPSLAFSKDKPCSACEKGKHHRASFKTKQNFSIKSCLHLFYMDLFGPVSPMSIHHEKYTLVIVDEYSRYTWVYFLTKKSQAAETIMSFVRNIENQNDIKVKQIRTDNGTEFKNQDLEYLCDEKGISQNFSSPYTPEQNGVAERKNRTLIEAARTMLNGSVLSKHFWTEAVKTTCYTQNRSIIVKRHNKNPYEIFKGRIPDISYFHVFGCPVFIHNHKDHLGKFDAKADDRYFLGYSMVSKAFRVFNTRRKQIEETYHITFDESTEAIQYSNTSVEEIGIDDSSRYPPDEYHPESNSSTQYQVDADFSYYIIPHNLPYPTISEFVEAQQASTSSNSHPRPQERWSRHQHIELVNIIGEPVFEGMLTRRMAAKLTAASANECMFVDFISTIEPKTVKEAMKHPSWVQAMHDELEQFDRNEVMTLFECPQGVYVIGMKWNKARLVAKGYNQQEGIDYEETFAPVARMEAIRIFLAYATYMNFKVYQMDVKSAFLNGKLKEEVYVQQPPGFESHEFPNHVCKLDKALYGLKQAPRAWYETLSAFLIQNKFVRGKIDNTLFIYWTKEDVILVQVYVDDIIFGSTSYKLCKQFEKLMTKQFEISMMGELTYFLGLQIKQTDKGTSISQEKYIKNTLKKYELSDCALVKTPMFPPNNLGPDLTGKPVNQTMFRGMIGSLMYLLATRPDIQFVVCQCARYHSDPKESHLTAVKRILMYLKGTPNLGLYYPKCSGFDLKGYADSDYAGCNMDRKSTSGSCQFLGGKLVCWSTKKQQSVAMYLAEAEYVAAAGCCANVLWMKSQLSDYGIHYKSVPIFCDNTSAIAISNNPVLNQRTKHIDIRYHFIRDHIMNGEIELHFIPTEYQLADIFTKPLDEPTFTRLKAELGMLDIDSQVTE</sequence>
<dbReference type="GO" id="GO:0003676">
    <property type="term" value="F:nucleic acid binding"/>
    <property type="evidence" value="ECO:0007669"/>
    <property type="project" value="InterPro"/>
</dbReference>
<keyword evidence="2" id="KW-0479">Metal-binding</keyword>
<dbReference type="Pfam" id="PF25597">
    <property type="entry name" value="SH3_retrovirus"/>
    <property type="match status" value="1"/>
</dbReference>
<proteinExistence type="predicted"/>
<protein>
    <submittedName>
        <fullName evidence="10">Retrovirus-related Pol polyprotein from transposon TNT 1-94</fullName>
    </submittedName>
</protein>
<evidence type="ECO:0000313" key="10">
    <source>
        <dbReference type="EMBL" id="PWA39794.1"/>
    </source>
</evidence>
<keyword evidence="11" id="KW-1185">Reference proteome</keyword>
<dbReference type="CDD" id="cd09272">
    <property type="entry name" value="RNase_HI_RT_Ty1"/>
    <property type="match status" value="1"/>
</dbReference>
<feature type="domain" description="Integrase catalytic" evidence="9">
    <location>
        <begin position="1057"/>
        <end position="1224"/>
    </location>
</feature>
<feature type="coiled-coil region" evidence="6">
    <location>
        <begin position="505"/>
        <end position="539"/>
    </location>
</feature>
<keyword evidence="6" id="KW-0175">Coiled coil</keyword>
<dbReference type="InterPro" id="IPR025724">
    <property type="entry name" value="GAG-pre-integrase_dom"/>
</dbReference>
<feature type="region of interest" description="Disordered" evidence="7">
    <location>
        <begin position="628"/>
        <end position="653"/>
    </location>
</feature>
<evidence type="ECO:0000313" key="11">
    <source>
        <dbReference type="Proteomes" id="UP000245207"/>
    </source>
</evidence>
<evidence type="ECO:0000256" key="7">
    <source>
        <dbReference type="SAM" id="MobiDB-lite"/>
    </source>
</evidence>
<dbReference type="Gene3D" id="4.10.60.10">
    <property type="entry name" value="Zinc finger, CCHC-type"/>
    <property type="match status" value="1"/>
</dbReference>
<dbReference type="PROSITE" id="PS50994">
    <property type="entry name" value="INTEGRASE"/>
    <property type="match status" value="1"/>
</dbReference>
<feature type="compositionally biased region" description="Basic and acidic residues" evidence="7">
    <location>
        <begin position="1307"/>
        <end position="1318"/>
    </location>
</feature>
<dbReference type="Pfam" id="PF22936">
    <property type="entry name" value="Pol_BBD"/>
    <property type="match status" value="1"/>
</dbReference>
<dbReference type="Pfam" id="PF14223">
    <property type="entry name" value="Retrotran_gag_2"/>
    <property type="match status" value="1"/>
</dbReference>
<dbReference type="InterPro" id="IPR012337">
    <property type="entry name" value="RNaseH-like_sf"/>
</dbReference>
<dbReference type="InterPro" id="IPR043502">
    <property type="entry name" value="DNA/RNA_pol_sf"/>
</dbReference>
<dbReference type="GO" id="GO:0008270">
    <property type="term" value="F:zinc ion binding"/>
    <property type="evidence" value="ECO:0007669"/>
    <property type="project" value="UniProtKB-KW"/>
</dbReference>
<feature type="compositionally biased region" description="Polar residues" evidence="7">
    <location>
        <begin position="628"/>
        <end position="644"/>
    </location>
</feature>
<gene>
    <name evidence="10" type="ORF">CTI12_AA538060</name>
</gene>
<keyword evidence="5" id="KW-0862">Zinc</keyword>
<evidence type="ECO:0000259" key="9">
    <source>
        <dbReference type="PROSITE" id="PS50994"/>
    </source>
</evidence>
<dbReference type="GO" id="GO:0004190">
    <property type="term" value="F:aspartic-type endopeptidase activity"/>
    <property type="evidence" value="ECO:0007669"/>
    <property type="project" value="UniProtKB-KW"/>
</dbReference>
<dbReference type="OrthoDB" id="1408312at2759"/>
<feature type="domain" description="CCHC-type" evidence="8">
    <location>
        <begin position="264"/>
        <end position="277"/>
    </location>
</feature>
<keyword evidence="5" id="KW-0863">Zinc-finger</keyword>
<dbReference type="GO" id="GO:0015074">
    <property type="term" value="P:DNA integration"/>
    <property type="evidence" value="ECO:0007669"/>
    <property type="project" value="InterPro"/>
</dbReference>
<accession>A0A2U1KSR6</accession>
<dbReference type="InterPro" id="IPR036875">
    <property type="entry name" value="Znf_CCHC_sf"/>
</dbReference>
<dbReference type="InterPro" id="IPR001878">
    <property type="entry name" value="Znf_CCHC"/>
</dbReference>
<dbReference type="SUPFAM" id="SSF56672">
    <property type="entry name" value="DNA/RNA polymerases"/>
    <property type="match status" value="1"/>
</dbReference>
<dbReference type="Pfam" id="PF00665">
    <property type="entry name" value="rve"/>
    <property type="match status" value="1"/>
</dbReference>
<feature type="compositionally biased region" description="Basic and acidic residues" evidence="7">
    <location>
        <begin position="670"/>
        <end position="686"/>
    </location>
</feature>
<dbReference type="Proteomes" id="UP000245207">
    <property type="component" value="Unassembled WGS sequence"/>
</dbReference>
<dbReference type="InterPro" id="IPR013103">
    <property type="entry name" value="RVT_2"/>
</dbReference>
<dbReference type="Gene3D" id="3.30.420.10">
    <property type="entry name" value="Ribonuclease H-like superfamily/Ribonuclease H"/>
    <property type="match status" value="1"/>
</dbReference>
<dbReference type="PROSITE" id="PS50158">
    <property type="entry name" value="ZF_CCHC"/>
    <property type="match status" value="1"/>
</dbReference>
<feature type="region of interest" description="Disordered" evidence="7">
    <location>
        <begin position="1304"/>
        <end position="1323"/>
    </location>
</feature>
<evidence type="ECO:0000256" key="1">
    <source>
        <dbReference type="ARBA" id="ARBA00022670"/>
    </source>
</evidence>
<keyword evidence="3" id="KW-0064">Aspartyl protease</keyword>
<organism evidence="10 11">
    <name type="scientific">Artemisia annua</name>
    <name type="common">Sweet wormwood</name>
    <dbReference type="NCBI Taxonomy" id="35608"/>
    <lineage>
        <taxon>Eukaryota</taxon>
        <taxon>Viridiplantae</taxon>
        <taxon>Streptophyta</taxon>
        <taxon>Embryophyta</taxon>
        <taxon>Tracheophyta</taxon>
        <taxon>Spermatophyta</taxon>
        <taxon>Magnoliopsida</taxon>
        <taxon>eudicotyledons</taxon>
        <taxon>Gunneridae</taxon>
        <taxon>Pentapetalae</taxon>
        <taxon>asterids</taxon>
        <taxon>campanulids</taxon>
        <taxon>Asterales</taxon>
        <taxon>Asteraceae</taxon>
        <taxon>Asteroideae</taxon>
        <taxon>Anthemideae</taxon>
        <taxon>Artemisiinae</taxon>
        <taxon>Artemisia</taxon>
    </lineage>
</organism>
<keyword evidence="4" id="KW-0378">Hydrolase</keyword>
<dbReference type="PANTHER" id="PTHR42648:SF32">
    <property type="entry name" value="RIBONUCLEASE H-LIKE DOMAIN, GAG-PRE-INTEGRASE DOMAIN PROTEIN-RELATED"/>
    <property type="match status" value="1"/>
</dbReference>
<dbReference type="STRING" id="35608.A0A2U1KSR6"/>